<evidence type="ECO:0000313" key="3">
    <source>
        <dbReference type="EMBL" id="KAF3335464.1"/>
    </source>
</evidence>
<evidence type="ECO:0000256" key="1">
    <source>
        <dbReference type="SAM" id="MobiDB-lite"/>
    </source>
</evidence>
<reference evidence="2" key="1">
    <citation type="submission" date="2020-01" db="EMBL/GenBank/DDBJ databases">
        <title>Genome sequence of Kobresia littledalei, the first chromosome-level genome in the family Cyperaceae.</title>
        <authorList>
            <person name="Qu G."/>
        </authorList>
    </citation>
    <scope>NUCLEOTIDE SEQUENCE</scope>
    <source>
        <strain evidence="2">C.B.Clarke</strain>
        <tissue evidence="2">Leaf</tissue>
    </source>
</reference>
<gene>
    <name evidence="3" type="ORF">FCM35_KLT19971</name>
    <name evidence="2" type="ORF">FCM35_KLT22034</name>
</gene>
<evidence type="ECO:0000313" key="2">
    <source>
        <dbReference type="EMBL" id="KAF3320366.1"/>
    </source>
</evidence>
<keyword evidence="4" id="KW-1185">Reference proteome</keyword>
<name>A0A833UYI3_9POAL</name>
<dbReference type="Proteomes" id="UP000623129">
    <property type="component" value="Unassembled WGS sequence"/>
</dbReference>
<dbReference type="EMBL" id="SWLB01000061">
    <property type="protein sequence ID" value="KAF3320366.1"/>
    <property type="molecule type" value="Genomic_DNA"/>
</dbReference>
<feature type="compositionally biased region" description="Basic and acidic residues" evidence="1">
    <location>
        <begin position="1"/>
        <end position="17"/>
    </location>
</feature>
<dbReference type="AlphaFoldDB" id="A0A833UYI3"/>
<sequence>MDLEKKDLKKEKKRAQDTRALQPSEVRSKSKHARTRDREEDRTRAQMKQQVGDALPQLEHPFGDEDERLIRQHREMAFVEIEGEDEDIPGVVNSGFSAEMMEVDDRDDPVDVLLDLDKHLHPVDSDFFNSFADDFDDTDLS</sequence>
<dbReference type="EMBL" id="SWLB01000008">
    <property type="protein sequence ID" value="KAF3335464.1"/>
    <property type="molecule type" value="Genomic_DNA"/>
</dbReference>
<proteinExistence type="predicted"/>
<organism evidence="2 4">
    <name type="scientific">Carex littledalei</name>
    <dbReference type="NCBI Taxonomy" id="544730"/>
    <lineage>
        <taxon>Eukaryota</taxon>
        <taxon>Viridiplantae</taxon>
        <taxon>Streptophyta</taxon>
        <taxon>Embryophyta</taxon>
        <taxon>Tracheophyta</taxon>
        <taxon>Spermatophyta</taxon>
        <taxon>Magnoliopsida</taxon>
        <taxon>Liliopsida</taxon>
        <taxon>Poales</taxon>
        <taxon>Cyperaceae</taxon>
        <taxon>Cyperoideae</taxon>
        <taxon>Cariceae</taxon>
        <taxon>Carex</taxon>
        <taxon>Carex subgen. Euthyceras</taxon>
    </lineage>
</organism>
<comment type="caution">
    <text evidence="2">The sequence shown here is derived from an EMBL/GenBank/DDBJ whole genome shotgun (WGS) entry which is preliminary data.</text>
</comment>
<protein>
    <submittedName>
        <fullName evidence="2">Uncharacterized protein</fullName>
    </submittedName>
</protein>
<accession>A0A833UYI3</accession>
<feature type="region of interest" description="Disordered" evidence="1">
    <location>
        <begin position="1"/>
        <end position="63"/>
    </location>
</feature>
<evidence type="ECO:0000313" key="4">
    <source>
        <dbReference type="Proteomes" id="UP000623129"/>
    </source>
</evidence>